<protein>
    <submittedName>
        <fullName evidence="1">Uncharacterized protein</fullName>
    </submittedName>
</protein>
<dbReference type="Proteomes" id="UP001589789">
    <property type="component" value="Unassembled WGS sequence"/>
</dbReference>
<reference evidence="1 2" key="1">
    <citation type="submission" date="2024-09" db="EMBL/GenBank/DDBJ databases">
        <authorList>
            <person name="Sun Q."/>
            <person name="Mori K."/>
        </authorList>
    </citation>
    <scope>NUCLEOTIDE SEQUENCE [LARGE SCALE GENOMIC DNA]</scope>
    <source>
        <strain evidence="1 2">CCM 7468</strain>
    </source>
</reference>
<proteinExistence type="predicted"/>
<dbReference type="EMBL" id="JBHLVZ010000113">
    <property type="protein sequence ID" value="MFC0389482.1"/>
    <property type="molecule type" value="Genomic_DNA"/>
</dbReference>
<evidence type="ECO:0000313" key="1">
    <source>
        <dbReference type="EMBL" id="MFC0389482.1"/>
    </source>
</evidence>
<gene>
    <name evidence="1" type="ORF">ACFFIC_28630</name>
</gene>
<keyword evidence="2" id="KW-1185">Reference proteome</keyword>
<evidence type="ECO:0000313" key="2">
    <source>
        <dbReference type="Proteomes" id="UP001589789"/>
    </source>
</evidence>
<dbReference type="RefSeq" id="WP_377056898.1">
    <property type="nucleotide sequence ID" value="NZ_JBHLVZ010000113.1"/>
</dbReference>
<name>A0ABV6J1P4_9PROT</name>
<comment type="caution">
    <text evidence="1">The sequence shown here is derived from an EMBL/GenBank/DDBJ whole genome shotgun (WGS) entry which is preliminary data.</text>
</comment>
<organism evidence="1 2">
    <name type="scientific">Muricoccus vinaceus</name>
    <dbReference type="NCBI Taxonomy" id="424704"/>
    <lineage>
        <taxon>Bacteria</taxon>
        <taxon>Pseudomonadati</taxon>
        <taxon>Pseudomonadota</taxon>
        <taxon>Alphaproteobacteria</taxon>
        <taxon>Acetobacterales</taxon>
        <taxon>Roseomonadaceae</taxon>
        <taxon>Muricoccus</taxon>
    </lineage>
</organism>
<sequence>MTPYSDAREARSLTILRSRGRRLAKLIRHGAMEGYDSARTYDMHTIAFDGMDGLHDHLAALAHRPEHCVVRGAILDPTHTKGVRRLVHPNRETGELPTLRDAPRAWLAMDCDGIPAPEGMDRRDLKACGILARLTMPNTFHGSACIVQATAGHTIKPGLRLRLWFLLERALTGIECQRWLRGVPGVDPSTLRAAQVTYTASPVFVDMADPLPHRLTMLEGGETVRCPTSAEVAPAPPPQPDANATARTMNGDRYVRAALMRACTAIATAPVDSRHPTAVAEAWGLARFVVAGLMTADEVVRAVDGALEQAGKPKGEGAAIAAWAVSQRTDSGNLSPGGRG</sequence>
<accession>A0ABV6J1P4</accession>